<evidence type="ECO:0000313" key="2">
    <source>
        <dbReference type="Proteomes" id="UP000198312"/>
    </source>
</evidence>
<dbReference type="KEGG" id="vil:CFK37_18940"/>
<dbReference type="Pfam" id="PF05559">
    <property type="entry name" value="DUF763"/>
    <property type="match status" value="1"/>
</dbReference>
<gene>
    <name evidence="1" type="ORF">CFK37_18940</name>
</gene>
<keyword evidence="2" id="KW-1185">Reference proteome</keyword>
<dbReference type="AlphaFoldDB" id="A0A220U7X5"/>
<accession>A0A220U7X5</accession>
<proteinExistence type="predicted"/>
<evidence type="ECO:0008006" key="3">
    <source>
        <dbReference type="Google" id="ProtNLM"/>
    </source>
</evidence>
<dbReference type="PANTHER" id="PTHR38597:SF1">
    <property type="entry name" value="BLL3834 PROTEIN"/>
    <property type="match status" value="1"/>
</dbReference>
<dbReference type="EMBL" id="CP022315">
    <property type="protein sequence ID" value="ASK64082.1"/>
    <property type="molecule type" value="Genomic_DNA"/>
</dbReference>
<dbReference type="InterPro" id="IPR008482">
    <property type="entry name" value="DUF763"/>
</dbReference>
<protein>
    <recommendedName>
        <fullName evidence="3">DUF763 domain-containing protein</fullName>
    </recommendedName>
</protein>
<organism evidence="1 2">
    <name type="scientific">Virgibacillus phasianinus</name>
    <dbReference type="NCBI Taxonomy" id="2017483"/>
    <lineage>
        <taxon>Bacteria</taxon>
        <taxon>Bacillati</taxon>
        <taxon>Bacillota</taxon>
        <taxon>Bacilli</taxon>
        <taxon>Bacillales</taxon>
        <taxon>Bacillaceae</taxon>
        <taxon>Virgibacillus</taxon>
    </lineage>
</organism>
<dbReference type="OrthoDB" id="9802662at2"/>
<dbReference type="Proteomes" id="UP000198312">
    <property type="component" value="Chromosome"/>
</dbReference>
<evidence type="ECO:0000313" key="1">
    <source>
        <dbReference type="EMBL" id="ASK64082.1"/>
    </source>
</evidence>
<dbReference type="PANTHER" id="PTHR38597">
    <property type="entry name" value="BLL3834 PROTEIN"/>
    <property type="match status" value="1"/>
</dbReference>
<reference evidence="1 2" key="1">
    <citation type="submission" date="2017-07" db="EMBL/GenBank/DDBJ databases">
        <title>Virgibacillus sp. LM2416.</title>
        <authorList>
            <person name="Tak E.J."/>
            <person name="Bae J.-W."/>
        </authorList>
    </citation>
    <scope>NUCLEOTIDE SEQUENCE [LARGE SCALE GENOMIC DNA]</scope>
    <source>
        <strain evidence="1 2">LM2416</strain>
    </source>
</reference>
<name>A0A220U7X5_9BACI</name>
<sequence>MRTGIANAPLHGGHCPPWLFDKMKKMGASIIKVIVMEYGTEEVLRRLSDPVWFQSFGTVLGFDWNSSGLTTVVCGALKEGLREEQGELGLFFAGGKGKASRRTPSEIVEFGDKYSLSKDLNHLQQTSRTVAKVDSAAVQDNYQLYHHFFVFNQTGNWAVIQQGMNTKSRFARRYHWLSEGLKDFTNNPHQAVCGTRENGVLNLVSEQNQATRLATVEICRESPTEVKQVYHAIIDQYNNRKGPVSQQLDLFAQDDNDSHSVSSTGNYSSQSYPAITMSFNHSIPSAGYLDKVLYTIYNEPPETYKQLLELKGVGPSTLRALTMVAEITHGAKPTFHDPVRYAFAHGGKDNYPFPVQKENVTKSLDVLKKAIEKGEMGEMDKLQSLRRLAKRGEQLGKGIDASLNSSGG</sequence>